<dbReference type="Gene3D" id="1.25.10.10">
    <property type="entry name" value="Leucine-rich Repeat Variant"/>
    <property type="match status" value="1"/>
</dbReference>
<dbReference type="GO" id="GO:0052693">
    <property type="term" value="F:epoxyqueuosine reductase activity"/>
    <property type="evidence" value="ECO:0007669"/>
    <property type="project" value="TreeGrafter"/>
</dbReference>
<keyword evidence="4" id="KW-0479">Metal-binding</keyword>
<protein>
    <submittedName>
        <fullName evidence="10">Iron-sulfur cluster binding protein</fullName>
    </submittedName>
</protein>
<dbReference type="Pfam" id="PF08331">
    <property type="entry name" value="QueG_DUF1730"/>
    <property type="match status" value="1"/>
</dbReference>
<keyword evidence="1" id="KW-0004">4Fe-4S</keyword>
<organism evidence="10">
    <name type="scientific">uncultured bacterium W5-102b</name>
    <dbReference type="NCBI Taxonomy" id="1130996"/>
    <lineage>
        <taxon>Bacteria</taxon>
        <taxon>environmental samples</taxon>
    </lineage>
</organism>
<name>H9BWK0_9BACT</name>
<dbReference type="GO" id="GO:0046872">
    <property type="term" value="F:metal ion binding"/>
    <property type="evidence" value="ECO:0007669"/>
    <property type="project" value="UniProtKB-KW"/>
</dbReference>
<evidence type="ECO:0000256" key="7">
    <source>
        <dbReference type="ARBA" id="ARBA00023004"/>
    </source>
</evidence>
<evidence type="ECO:0000256" key="4">
    <source>
        <dbReference type="ARBA" id="ARBA00022723"/>
    </source>
</evidence>
<dbReference type="InterPro" id="IPR017900">
    <property type="entry name" value="4Fe4S_Fe_S_CS"/>
</dbReference>
<dbReference type="InterPro" id="IPR004453">
    <property type="entry name" value="QueG"/>
</dbReference>
<evidence type="ECO:0000313" key="10">
    <source>
        <dbReference type="EMBL" id="AFD03172.1"/>
    </source>
</evidence>
<evidence type="ECO:0000256" key="2">
    <source>
        <dbReference type="ARBA" id="ARBA00022490"/>
    </source>
</evidence>
<dbReference type="PANTHER" id="PTHR30002">
    <property type="entry name" value="EPOXYQUEUOSINE REDUCTASE"/>
    <property type="match status" value="1"/>
</dbReference>
<keyword evidence="3" id="KW-0819">tRNA processing</keyword>
<evidence type="ECO:0000259" key="9">
    <source>
        <dbReference type="PROSITE" id="PS51379"/>
    </source>
</evidence>
<dbReference type="NCBIfam" id="TIGR00276">
    <property type="entry name" value="tRNA epoxyqueuosine(34) reductase QueG"/>
    <property type="match status" value="1"/>
</dbReference>
<dbReference type="InterPro" id="IPR016024">
    <property type="entry name" value="ARM-type_fold"/>
</dbReference>
<keyword evidence="7" id="KW-0408">Iron</keyword>
<feature type="domain" description="4Fe-4S ferredoxin-type" evidence="9">
    <location>
        <begin position="180"/>
        <end position="214"/>
    </location>
</feature>
<evidence type="ECO:0000256" key="8">
    <source>
        <dbReference type="ARBA" id="ARBA00023014"/>
    </source>
</evidence>
<dbReference type="PROSITE" id="PS51379">
    <property type="entry name" value="4FE4S_FER_2"/>
    <property type="match status" value="1"/>
</dbReference>
<evidence type="ECO:0000256" key="3">
    <source>
        <dbReference type="ARBA" id="ARBA00022694"/>
    </source>
</evidence>
<dbReference type="PROSITE" id="PS00198">
    <property type="entry name" value="4FE4S_FER_1"/>
    <property type="match status" value="1"/>
</dbReference>
<dbReference type="GO" id="GO:0051539">
    <property type="term" value="F:4 iron, 4 sulfur cluster binding"/>
    <property type="evidence" value="ECO:0007669"/>
    <property type="project" value="UniProtKB-KW"/>
</dbReference>
<dbReference type="InterPro" id="IPR011989">
    <property type="entry name" value="ARM-like"/>
</dbReference>
<accession>H9BWK0</accession>
<dbReference type="Gene3D" id="3.30.70.20">
    <property type="match status" value="1"/>
</dbReference>
<dbReference type="InterPro" id="IPR013542">
    <property type="entry name" value="QueG_DUF1730"/>
</dbReference>
<proteinExistence type="predicted"/>
<dbReference type="SUPFAM" id="SSF48371">
    <property type="entry name" value="ARM repeat"/>
    <property type="match status" value="1"/>
</dbReference>
<keyword evidence="8" id="KW-0411">Iron-sulfur</keyword>
<evidence type="ECO:0000256" key="1">
    <source>
        <dbReference type="ARBA" id="ARBA00022485"/>
    </source>
</evidence>
<dbReference type="PANTHER" id="PTHR30002:SF4">
    <property type="entry name" value="EPOXYQUEUOSINE REDUCTASE"/>
    <property type="match status" value="1"/>
</dbReference>
<reference evidence="10" key="1">
    <citation type="submission" date="2011-11" db="EMBL/GenBank/DDBJ databases">
        <title>Construction and analysis of a metagenome of deep-sea sediment.</title>
        <authorList>
            <person name="Huo Y.-Y."/>
            <person name="Cheng H."/>
            <person name="Wu M."/>
        </authorList>
    </citation>
    <scope>NUCLEOTIDE SEQUENCE</scope>
</reference>
<dbReference type="Pfam" id="PF13484">
    <property type="entry name" value="Fer4_16"/>
    <property type="match status" value="1"/>
</dbReference>
<sequence>MHDDAETFDASTTPTAATVATRALDLQLDAVGITRAEAYDDTEQYIVERREAGLFADLKFTMAQPDVSCHPESLVDGARSVISAALSYWHPDGDVPEAAHGTGTIARFARADPYVTLRDRLEQIADWLRTHGHECRVLVDSNDHVDRAAAIRSGVGFSGKNTMLITPRHGSWVVLGTIVTTAELEPTEPMRPGCGSCTACIDACPTDAINADGGVLDTGACIGYWTQSHHQVPDEIAQHMDDMVYGCDICQDVCPWNRGTEKRRAAEEPWQGQVDLVAWLEADRDELNEAYDRFFVPRRNVSFLRRNALIAMGNRRNERDVPIIAAQLEHSDRIVRRAARQALRLNGTTAAINVLESNS</sequence>
<evidence type="ECO:0000256" key="6">
    <source>
        <dbReference type="ARBA" id="ARBA00023002"/>
    </source>
</evidence>
<dbReference type="InterPro" id="IPR017896">
    <property type="entry name" value="4Fe4S_Fe-S-bd"/>
</dbReference>
<dbReference type="EMBL" id="JQ085817">
    <property type="protein sequence ID" value="AFD03172.1"/>
    <property type="molecule type" value="Genomic_DNA"/>
</dbReference>
<dbReference type="GO" id="GO:0008616">
    <property type="term" value="P:tRNA queuosine(34) biosynthetic process"/>
    <property type="evidence" value="ECO:0007669"/>
    <property type="project" value="UniProtKB-KW"/>
</dbReference>
<keyword evidence="2" id="KW-0963">Cytoplasm</keyword>
<dbReference type="AlphaFoldDB" id="H9BWK0"/>
<dbReference type="SUPFAM" id="SSF54862">
    <property type="entry name" value="4Fe-4S ferredoxins"/>
    <property type="match status" value="1"/>
</dbReference>
<keyword evidence="6" id="KW-0560">Oxidoreductase</keyword>
<keyword evidence="5" id="KW-0671">Queuosine biosynthesis</keyword>
<evidence type="ECO:0000256" key="5">
    <source>
        <dbReference type="ARBA" id="ARBA00022785"/>
    </source>
</evidence>